<keyword evidence="1" id="KW-0472">Membrane</keyword>
<dbReference type="EMBL" id="BPVZ01000035">
    <property type="protein sequence ID" value="GKV11860.1"/>
    <property type="molecule type" value="Genomic_DNA"/>
</dbReference>
<reference evidence="2 3" key="1">
    <citation type="journal article" date="2021" name="Commun. Biol.">
        <title>The genome of Shorea leprosula (Dipterocarpaceae) highlights the ecological relevance of drought in aseasonal tropical rainforests.</title>
        <authorList>
            <person name="Ng K.K.S."/>
            <person name="Kobayashi M.J."/>
            <person name="Fawcett J.A."/>
            <person name="Hatakeyama M."/>
            <person name="Paape T."/>
            <person name="Ng C.H."/>
            <person name="Ang C.C."/>
            <person name="Tnah L.H."/>
            <person name="Lee C.T."/>
            <person name="Nishiyama T."/>
            <person name="Sese J."/>
            <person name="O'Brien M.J."/>
            <person name="Copetti D."/>
            <person name="Mohd Noor M.I."/>
            <person name="Ong R.C."/>
            <person name="Putra M."/>
            <person name="Sireger I.Z."/>
            <person name="Indrioko S."/>
            <person name="Kosugi Y."/>
            <person name="Izuno A."/>
            <person name="Isagi Y."/>
            <person name="Lee S.L."/>
            <person name="Shimizu K.K."/>
        </authorList>
    </citation>
    <scope>NUCLEOTIDE SEQUENCE [LARGE SCALE GENOMIC DNA]</scope>
    <source>
        <strain evidence="2">214</strain>
    </source>
</reference>
<evidence type="ECO:0000256" key="1">
    <source>
        <dbReference type="SAM" id="Phobius"/>
    </source>
</evidence>
<name>A0AAV5JNA3_9ROSI</name>
<dbReference type="Pfam" id="PF06376">
    <property type="entry name" value="AGP"/>
    <property type="match status" value="1"/>
</dbReference>
<keyword evidence="1" id="KW-0812">Transmembrane</keyword>
<evidence type="ECO:0000313" key="3">
    <source>
        <dbReference type="Proteomes" id="UP001054252"/>
    </source>
</evidence>
<comment type="caution">
    <text evidence="2">The sequence shown here is derived from an EMBL/GenBank/DDBJ whole genome shotgun (WGS) entry which is preliminary data.</text>
</comment>
<sequence length="65" mass="6815">MELFPVQFFVMEVSVLALAIVLPSIGAESPAPAPAPTTTSDGVTVDQGVAYVLMLLALVITYIVH</sequence>
<feature type="transmembrane region" description="Helical" evidence="1">
    <location>
        <begin position="7"/>
        <end position="27"/>
    </location>
</feature>
<proteinExistence type="predicted"/>
<accession>A0AAV5JNA3</accession>
<dbReference type="AlphaFoldDB" id="A0AAV5JNA3"/>
<dbReference type="PANTHER" id="PTHR33374">
    <property type="entry name" value="ARABINOGALACTAN PROTEIN 20"/>
    <property type="match status" value="1"/>
</dbReference>
<dbReference type="Proteomes" id="UP001054252">
    <property type="component" value="Unassembled WGS sequence"/>
</dbReference>
<organism evidence="2 3">
    <name type="scientific">Rubroshorea leprosula</name>
    <dbReference type="NCBI Taxonomy" id="152421"/>
    <lineage>
        <taxon>Eukaryota</taxon>
        <taxon>Viridiplantae</taxon>
        <taxon>Streptophyta</taxon>
        <taxon>Embryophyta</taxon>
        <taxon>Tracheophyta</taxon>
        <taxon>Spermatophyta</taxon>
        <taxon>Magnoliopsida</taxon>
        <taxon>eudicotyledons</taxon>
        <taxon>Gunneridae</taxon>
        <taxon>Pentapetalae</taxon>
        <taxon>rosids</taxon>
        <taxon>malvids</taxon>
        <taxon>Malvales</taxon>
        <taxon>Dipterocarpaceae</taxon>
        <taxon>Rubroshorea</taxon>
    </lineage>
</organism>
<gene>
    <name evidence="2" type="ORF">SLEP1_g23079</name>
</gene>
<keyword evidence="1" id="KW-1133">Transmembrane helix</keyword>
<keyword evidence="3" id="KW-1185">Reference proteome</keyword>
<evidence type="ECO:0000313" key="2">
    <source>
        <dbReference type="EMBL" id="GKV11860.1"/>
    </source>
</evidence>
<dbReference type="InterPro" id="IPR009424">
    <property type="entry name" value="AGP16/20/22/41"/>
</dbReference>
<protein>
    <submittedName>
        <fullName evidence="2">Uncharacterized protein</fullName>
    </submittedName>
</protein>
<feature type="transmembrane region" description="Helical" evidence="1">
    <location>
        <begin position="47"/>
        <end position="64"/>
    </location>
</feature>